<dbReference type="InterPro" id="IPR014729">
    <property type="entry name" value="Rossmann-like_a/b/a_fold"/>
</dbReference>
<evidence type="ECO:0000256" key="9">
    <source>
        <dbReference type="ARBA" id="ARBA00023146"/>
    </source>
</evidence>
<dbReference type="CDD" id="cd00672">
    <property type="entry name" value="CysRS_core"/>
    <property type="match status" value="1"/>
</dbReference>
<dbReference type="PRINTS" id="PR00983">
    <property type="entry name" value="TRNASYNTHCYS"/>
</dbReference>
<dbReference type="SUPFAM" id="SSF47323">
    <property type="entry name" value="Anticodon-binding domain of a subclass of class I aminoacyl-tRNA synthetases"/>
    <property type="match status" value="1"/>
</dbReference>
<dbReference type="InterPro" id="IPR009080">
    <property type="entry name" value="tRNAsynth_Ia_anticodon-bd"/>
</dbReference>
<dbReference type="GO" id="GO:0046872">
    <property type="term" value="F:metal ion binding"/>
    <property type="evidence" value="ECO:0007669"/>
    <property type="project" value="UniProtKB-KW"/>
</dbReference>
<keyword evidence="8" id="KW-0648">Protein biosynthesis</keyword>
<dbReference type="GO" id="GO:0006423">
    <property type="term" value="P:cysteinyl-tRNA aminoacylation"/>
    <property type="evidence" value="ECO:0007669"/>
    <property type="project" value="InterPro"/>
</dbReference>
<comment type="caution">
    <text evidence="12">The sequence shown here is derived from an EMBL/GenBank/DDBJ whole genome shotgun (WGS) entry which is preliminary data.</text>
</comment>
<keyword evidence="5" id="KW-0547">Nucleotide-binding</keyword>
<dbReference type="InterPro" id="IPR024909">
    <property type="entry name" value="Cys-tRNA/MSH_ligase"/>
</dbReference>
<comment type="cofactor">
    <cofactor evidence="1">
        <name>Zn(2+)</name>
        <dbReference type="ChEBI" id="CHEBI:29105"/>
    </cofactor>
</comment>
<evidence type="ECO:0000313" key="13">
    <source>
        <dbReference type="Proteomes" id="UP000243579"/>
    </source>
</evidence>
<evidence type="ECO:0000256" key="10">
    <source>
        <dbReference type="ARBA" id="ARBA00031499"/>
    </source>
</evidence>
<evidence type="ECO:0000256" key="7">
    <source>
        <dbReference type="ARBA" id="ARBA00022840"/>
    </source>
</evidence>
<evidence type="ECO:0000256" key="1">
    <source>
        <dbReference type="ARBA" id="ARBA00001947"/>
    </source>
</evidence>
<keyword evidence="13" id="KW-1185">Reference proteome</keyword>
<dbReference type="AlphaFoldDB" id="A0A1V9YT50"/>
<dbReference type="InterPro" id="IPR015803">
    <property type="entry name" value="Cys-tRNA-ligase"/>
</dbReference>
<keyword evidence="3" id="KW-0436">Ligase</keyword>
<evidence type="ECO:0000256" key="6">
    <source>
        <dbReference type="ARBA" id="ARBA00022833"/>
    </source>
</evidence>
<name>A0A1V9YT50_ACHHY</name>
<evidence type="ECO:0000256" key="5">
    <source>
        <dbReference type="ARBA" id="ARBA00022741"/>
    </source>
</evidence>
<keyword evidence="7" id="KW-0067">ATP-binding</keyword>
<protein>
    <recommendedName>
        <fullName evidence="2">cysteine--tRNA ligase</fullName>
        <ecNumber evidence="2">6.1.1.16</ecNumber>
    </recommendedName>
    <alternativeName>
        <fullName evidence="10">Cysteinyl-tRNA synthetase</fullName>
    </alternativeName>
</protein>
<dbReference type="STRING" id="1202772.A0A1V9YT50"/>
<evidence type="ECO:0000259" key="11">
    <source>
        <dbReference type="Pfam" id="PF01406"/>
    </source>
</evidence>
<proteinExistence type="inferred from homology"/>
<keyword evidence="4" id="KW-0479">Metal-binding</keyword>
<dbReference type="EC" id="6.1.1.16" evidence="2"/>
<accession>A0A1V9YT50</accession>
<organism evidence="12 13">
    <name type="scientific">Achlya hypogyna</name>
    <name type="common">Oomycete</name>
    <name type="synonym">Protoachlya hypogyna</name>
    <dbReference type="NCBI Taxonomy" id="1202772"/>
    <lineage>
        <taxon>Eukaryota</taxon>
        <taxon>Sar</taxon>
        <taxon>Stramenopiles</taxon>
        <taxon>Oomycota</taxon>
        <taxon>Saprolegniomycetes</taxon>
        <taxon>Saprolegniales</taxon>
        <taxon>Achlyaceae</taxon>
        <taxon>Achlya</taxon>
    </lineage>
</organism>
<dbReference type="GO" id="GO:0004817">
    <property type="term" value="F:cysteine-tRNA ligase activity"/>
    <property type="evidence" value="ECO:0007669"/>
    <property type="project" value="UniProtKB-EC"/>
</dbReference>
<dbReference type="Gene3D" id="3.40.50.620">
    <property type="entry name" value="HUPs"/>
    <property type="match status" value="1"/>
</dbReference>
<gene>
    <name evidence="12" type="ORF">ACHHYP_06591</name>
</gene>
<keyword evidence="6" id="KW-0862">Zinc</keyword>
<feature type="domain" description="tRNA synthetases class I catalytic" evidence="11">
    <location>
        <begin position="43"/>
        <end position="345"/>
    </location>
</feature>
<evidence type="ECO:0000256" key="4">
    <source>
        <dbReference type="ARBA" id="ARBA00022723"/>
    </source>
</evidence>
<evidence type="ECO:0000256" key="8">
    <source>
        <dbReference type="ARBA" id="ARBA00022917"/>
    </source>
</evidence>
<dbReference type="NCBIfam" id="TIGR00435">
    <property type="entry name" value="cysS"/>
    <property type="match status" value="1"/>
</dbReference>
<dbReference type="PANTHER" id="PTHR10890">
    <property type="entry name" value="CYSTEINYL-TRNA SYNTHETASE"/>
    <property type="match status" value="1"/>
</dbReference>
<dbReference type="GO" id="GO:0005524">
    <property type="term" value="F:ATP binding"/>
    <property type="evidence" value="ECO:0007669"/>
    <property type="project" value="UniProtKB-KW"/>
</dbReference>
<evidence type="ECO:0000313" key="12">
    <source>
        <dbReference type="EMBL" id="OQR88857.1"/>
    </source>
</evidence>
<dbReference type="Pfam" id="PF01406">
    <property type="entry name" value="tRNA-synt_1e"/>
    <property type="match status" value="1"/>
</dbReference>
<dbReference type="InterPro" id="IPR032678">
    <property type="entry name" value="tRNA-synt_1_cat_dom"/>
</dbReference>
<dbReference type="GO" id="GO:0005737">
    <property type="term" value="C:cytoplasm"/>
    <property type="evidence" value="ECO:0007669"/>
    <property type="project" value="TreeGrafter"/>
</dbReference>
<dbReference type="OrthoDB" id="438179at2759"/>
<dbReference type="PANTHER" id="PTHR10890:SF3">
    <property type="entry name" value="CYSTEINE--TRNA LIGASE, CYTOPLASMIC"/>
    <property type="match status" value="1"/>
</dbReference>
<dbReference type="Gene3D" id="1.20.120.1910">
    <property type="entry name" value="Cysteine-tRNA ligase, C-terminal anti-codon recognition domain"/>
    <property type="match status" value="1"/>
</dbReference>
<dbReference type="HAMAP" id="MF_00041">
    <property type="entry name" value="Cys_tRNA_synth"/>
    <property type="match status" value="1"/>
</dbReference>
<sequence>MRILRQLRRAQALPWSRHLSTSTASVHALNSLSGKMDPLPLGSRPLKWYVCGPTVYDSAHLGHARSYVSQDILRRVLTTYFRQDINLVMGMTDVDDKIIATALREGRSMEAVARQHEAAFLSDLAALNVLRASAITRVSEHIPEILAYITTLERNGFAYRTTDGVYFDTVALGDDYGKLAPNAATEATDIVVDDNGIGSEKRNSRDFALWKRSKTTDEPGWDSDFGRGRPGWHIECSAMTHHVLGGAIDVHSGGIDLCFPHHNNEVAQCDGYHHHTPGHTWCKHFVHFGHLYIKGLKMSKSLKNFISIRDFLSEPGASSDAFRVFCLQYKYNTNVHFSLDRMRDANVLLQRFVSFFQTVLALSKSPELCRRLETPDDPLLLGLARAKTAVDRAMRDDFDTPSVLVELTALMSLVHRELQARPGAVSVDVVCRVAAYVLEMCQLFGLQQSIAGFSSVALAAPTSAAHEASGLEHANAILDEFSAFRARVRQVALRNPKDPQCQDILKLCDILRDSTLPPLGIQIEDVAPGTAHWKTQVFAAAEVDEDPVKAQLVAKQAEFEADMQVSPANFFRDARQFQGQYSVFDDEGVPVRDNDGNELTKTARKKLIKKLEKHTKSYEKFWAGRSTSAN</sequence>
<keyword evidence="9 12" id="KW-0030">Aminoacyl-tRNA synthetase</keyword>
<dbReference type="SUPFAM" id="SSF52374">
    <property type="entry name" value="Nucleotidylyl transferase"/>
    <property type="match status" value="1"/>
</dbReference>
<evidence type="ECO:0000256" key="2">
    <source>
        <dbReference type="ARBA" id="ARBA00012832"/>
    </source>
</evidence>
<reference evidence="12 13" key="1">
    <citation type="journal article" date="2014" name="Genome Biol. Evol.">
        <title>The secreted proteins of Achlya hypogyna and Thraustotheca clavata identify the ancestral oomycete secretome and reveal gene acquisitions by horizontal gene transfer.</title>
        <authorList>
            <person name="Misner I."/>
            <person name="Blouin N."/>
            <person name="Leonard G."/>
            <person name="Richards T.A."/>
            <person name="Lane C.E."/>
        </authorList>
    </citation>
    <scope>NUCLEOTIDE SEQUENCE [LARGE SCALE GENOMIC DNA]</scope>
    <source>
        <strain evidence="12 13">ATCC 48635</strain>
    </source>
</reference>
<dbReference type="EMBL" id="JNBR01001051">
    <property type="protein sequence ID" value="OQR88857.1"/>
    <property type="molecule type" value="Genomic_DNA"/>
</dbReference>
<evidence type="ECO:0000256" key="3">
    <source>
        <dbReference type="ARBA" id="ARBA00022598"/>
    </source>
</evidence>
<dbReference type="Proteomes" id="UP000243579">
    <property type="component" value="Unassembled WGS sequence"/>
</dbReference>